<dbReference type="Proteomes" id="UP000612456">
    <property type="component" value="Unassembled WGS sequence"/>
</dbReference>
<reference evidence="2" key="1">
    <citation type="journal article" date="2014" name="Int. J. Syst. Evol. Microbiol.">
        <title>Complete genome sequence of Corynebacterium casei LMG S-19264T (=DSM 44701T), isolated from a smear-ripened cheese.</title>
        <authorList>
            <consortium name="US DOE Joint Genome Institute (JGI-PGF)"/>
            <person name="Walter F."/>
            <person name="Albersmeier A."/>
            <person name="Kalinowski J."/>
            <person name="Ruckert C."/>
        </authorList>
    </citation>
    <scope>NUCLEOTIDE SEQUENCE</scope>
    <source>
        <strain evidence="2">CGMCC 1.15178</strain>
    </source>
</reference>
<dbReference type="Pfam" id="PF13416">
    <property type="entry name" value="SBP_bac_8"/>
    <property type="match status" value="1"/>
</dbReference>
<dbReference type="InterPro" id="IPR050490">
    <property type="entry name" value="Bact_solute-bd_prot1"/>
</dbReference>
<organism evidence="2 3">
    <name type="scientific">Paenibacillus nasutitermitis</name>
    <dbReference type="NCBI Taxonomy" id="1652958"/>
    <lineage>
        <taxon>Bacteria</taxon>
        <taxon>Bacillati</taxon>
        <taxon>Bacillota</taxon>
        <taxon>Bacilli</taxon>
        <taxon>Bacillales</taxon>
        <taxon>Paenibacillaceae</taxon>
        <taxon>Paenibacillus</taxon>
    </lineage>
</organism>
<evidence type="ECO:0000313" key="3">
    <source>
        <dbReference type="Proteomes" id="UP000612456"/>
    </source>
</evidence>
<dbReference type="PANTHER" id="PTHR43649:SF12">
    <property type="entry name" value="DIACETYLCHITOBIOSE BINDING PROTEIN DASA"/>
    <property type="match status" value="1"/>
</dbReference>
<dbReference type="Gene3D" id="3.40.190.10">
    <property type="entry name" value="Periplasmic binding protein-like II"/>
    <property type="match status" value="1"/>
</dbReference>
<name>A0A916ZD76_9BACL</name>
<reference evidence="2" key="2">
    <citation type="submission" date="2020-09" db="EMBL/GenBank/DDBJ databases">
        <authorList>
            <person name="Sun Q."/>
            <person name="Zhou Y."/>
        </authorList>
    </citation>
    <scope>NUCLEOTIDE SEQUENCE</scope>
    <source>
        <strain evidence="2">CGMCC 1.15178</strain>
    </source>
</reference>
<proteinExistence type="predicted"/>
<sequence length="451" mass="48960">MKKAIHTALALIIAFSLSACSSSNGNGDNNKGDTEAASAIKEGTVKPSETSTDVKDVKLKIGLPGGYDITKKEIIDGFIAKYPHIKLEIDESPWTDFVTKITAQIAGGNPPDVWLQENAAVLGYGKRGVAEDLTPYIERDLKLDDYNQALLSSKSTDGKVYGIPHGLNPVALAYNKKVFADANVPLPTADWTYQDMIDTAKKLTRDTNGDGKPDVYGLAVASNITVGWFPWSRAAGGAVLDAAKTKATVTDPKTVEGLKLWVSVIKDGTAPTLDVMKAGGGDHQMFGNNQLGMYFLQYNRQVGLNDNYPDLDWDTVVMPKGLDGKRVVPVVTNSWVVYSRASQEVKDAAWEFLKYYLGEESQAVLAASGVSLPVKKSAEAKLDNTKKPLNKKAYVDGVAEAGMTLDENPSWNEWRSAAQPVFEEIISLTKPVEDAVKEIQDKIQAVLDENQ</sequence>
<protein>
    <submittedName>
        <fullName evidence="2">Sugar ABC transporter substrate-binding protein</fullName>
    </submittedName>
</protein>
<dbReference type="AlphaFoldDB" id="A0A916ZD76"/>
<feature type="signal peptide" evidence="1">
    <location>
        <begin position="1"/>
        <end position="19"/>
    </location>
</feature>
<accession>A0A916ZD76</accession>
<dbReference type="EMBL" id="BMHP01000004">
    <property type="protein sequence ID" value="GGD89326.1"/>
    <property type="molecule type" value="Genomic_DNA"/>
</dbReference>
<dbReference type="PROSITE" id="PS51257">
    <property type="entry name" value="PROKAR_LIPOPROTEIN"/>
    <property type="match status" value="1"/>
</dbReference>
<feature type="chain" id="PRO_5039204002" evidence="1">
    <location>
        <begin position="20"/>
        <end position="451"/>
    </location>
</feature>
<gene>
    <name evidence="2" type="ORF">GCM10010911_54920</name>
</gene>
<dbReference type="CDD" id="cd13585">
    <property type="entry name" value="PBP2_TMBP_like"/>
    <property type="match status" value="1"/>
</dbReference>
<dbReference type="SUPFAM" id="SSF53850">
    <property type="entry name" value="Periplasmic binding protein-like II"/>
    <property type="match status" value="1"/>
</dbReference>
<keyword evidence="3" id="KW-1185">Reference proteome</keyword>
<evidence type="ECO:0000313" key="2">
    <source>
        <dbReference type="EMBL" id="GGD89326.1"/>
    </source>
</evidence>
<dbReference type="InterPro" id="IPR006059">
    <property type="entry name" value="SBP"/>
</dbReference>
<keyword evidence="1" id="KW-0732">Signal</keyword>
<comment type="caution">
    <text evidence="2">The sequence shown here is derived from an EMBL/GenBank/DDBJ whole genome shotgun (WGS) entry which is preliminary data.</text>
</comment>
<dbReference type="PANTHER" id="PTHR43649">
    <property type="entry name" value="ARABINOSE-BINDING PROTEIN-RELATED"/>
    <property type="match status" value="1"/>
</dbReference>
<dbReference type="RefSeq" id="WP_188997047.1">
    <property type="nucleotide sequence ID" value="NZ_BMHP01000004.1"/>
</dbReference>
<evidence type="ECO:0000256" key="1">
    <source>
        <dbReference type="SAM" id="SignalP"/>
    </source>
</evidence>